<dbReference type="OrthoDB" id="9793035at2"/>
<dbReference type="Gene3D" id="3.30.420.150">
    <property type="entry name" value="Exopolyphosphatase. Domain 2"/>
    <property type="match status" value="1"/>
</dbReference>
<evidence type="ECO:0000256" key="4">
    <source>
        <dbReference type="ARBA" id="ARBA00011738"/>
    </source>
</evidence>
<dbReference type="FunFam" id="3.30.420.40:FF:000023">
    <property type="entry name" value="Guanosine-5'-triphosphate,3'-diphosphate pyrophosphatase"/>
    <property type="match status" value="1"/>
</dbReference>
<evidence type="ECO:0000256" key="7">
    <source>
        <dbReference type="ARBA" id="ARBA00022475"/>
    </source>
</evidence>
<dbReference type="InterPro" id="IPR003695">
    <property type="entry name" value="Ppx_GppA_N"/>
</dbReference>
<sequence>MKQNLPASSEVKEFAAIDLGSNSFHMIVIRIVNGSVRILSRLKQRVQLAQGLDRNNRLSAEAIKRGTDCLALFAERLQGFSPDNVQAVATYTLRQAVNSEEFLTAAAQIFPFPIRIISGVEEAKLIYSGVAHTQPDCGRKLVIDIGGGSTEMIIGDEFTPLAAESRPMGCVSFSKRFFAEGKISEKAFMQAYKTALSTIEDLSWEYRNLGWQTVIGASGTIKTVSQIIQENIDKSGLISAENLQLLIKRVLKFDHIDKLKMPGLSEERAPIFVPGLAILHALFENFRIKQMYYSEGALREGVIYSFEESFNQSDVHQRTINSLLKQFSVDRKQADRVAQSAALLGAKYQHWKNPEQAEEMRLMLHAGAMLHEIGIAVNHNGMHKHSAYLIKNSDLPGFDQAQQNLLTHLLRYHTKALKLNELTEENRYAAQDTKALIILLRLAVILNHSRSATESTEKFTLDTDENAAQWELEFEQGYLERNPLTAQELAKEKEILAKNHIRLVFK</sequence>
<comment type="catalytic activity">
    <reaction evidence="10">
        <text>[phosphate](n) + H2O = [phosphate](n-1) + phosphate + H(+)</text>
        <dbReference type="Rhea" id="RHEA:21528"/>
        <dbReference type="Rhea" id="RHEA-COMP:9859"/>
        <dbReference type="Rhea" id="RHEA-COMP:14279"/>
        <dbReference type="ChEBI" id="CHEBI:15377"/>
        <dbReference type="ChEBI" id="CHEBI:15378"/>
        <dbReference type="ChEBI" id="CHEBI:16838"/>
        <dbReference type="ChEBI" id="CHEBI:43474"/>
        <dbReference type="EC" id="3.6.1.11"/>
    </reaction>
</comment>
<keyword evidence="7" id="KW-1003">Cell membrane</keyword>
<dbReference type="SUPFAM" id="SSF53067">
    <property type="entry name" value="Actin-like ATPase domain"/>
    <property type="match status" value="2"/>
</dbReference>
<dbReference type="PANTHER" id="PTHR30005:SF14">
    <property type="entry name" value="EXOPOLYPHOSPHATASE"/>
    <property type="match status" value="1"/>
</dbReference>
<dbReference type="GO" id="GO:0006798">
    <property type="term" value="P:polyphosphate catabolic process"/>
    <property type="evidence" value="ECO:0007669"/>
    <property type="project" value="TreeGrafter"/>
</dbReference>
<evidence type="ECO:0000313" key="13">
    <source>
        <dbReference type="EMBL" id="TDQ56833.1"/>
    </source>
</evidence>
<dbReference type="InterPro" id="IPR030673">
    <property type="entry name" value="PyroPPase_GppA_Ppx"/>
</dbReference>
<dbReference type="Pfam" id="PF02541">
    <property type="entry name" value="Ppx-GppA"/>
    <property type="match status" value="1"/>
</dbReference>
<keyword evidence="9" id="KW-0472">Membrane</keyword>
<dbReference type="RefSeq" id="WP_133545566.1">
    <property type="nucleotide sequence ID" value="NZ_SNYQ01000008.1"/>
</dbReference>
<keyword evidence="14" id="KW-1185">Reference proteome</keyword>
<evidence type="ECO:0000256" key="8">
    <source>
        <dbReference type="ARBA" id="ARBA00022801"/>
    </source>
</evidence>
<comment type="caution">
    <text evidence="13">The sequence shown here is derived from an EMBL/GenBank/DDBJ whole genome shotgun (WGS) entry which is preliminary data.</text>
</comment>
<dbReference type="AlphaFoldDB" id="A0A4R6V763"/>
<evidence type="ECO:0000259" key="11">
    <source>
        <dbReference type="Pfam" id="PF02541"/>
    </source>
</evidence>
<proteinExistence type="inferred from homology"/>
<accession>A0A4R6V763</accession>
<dbReference type="Gene3D" id="1.10.3210.10">
    <property type="entry name" value="Hypothetical protein af1432"/>
    <property type="match status" value="1"/>
</dbReference>
<dbReference type="Pfam" id="PF21447">
    <property type="entry name" value="Ppx-GppA_III"/>
    <property type="match status" value="1"/>
</dbReference>
<dbReference type="FunFam" id="3.30.420.150:FF:000001">
    <property type="entry name" value="Guanosine-5'-triphosphate,3'-diphosphate pyrophosphatase"/>
    <property type="match status" value="1"/>
</dbReference>
<evidence type="ECO:0000256" key="1">
    <source>
        <dbReference type="ARBA" id="ARBA00001946"/>
    </source>
</evidence>
<dbReference type="SUPFAM" id="SSF109604">
    <property type="entry name" value="HD-domain/PDEase-like"/>
    <property type="match status" value="1"/>
</dbReference>
<dbReference type="NCBIfam" id="TIGR03706">
    <property type="entry name" value="exo_poly_only"/>
    <property type="match status" value="1"/>
</dbReference>
<evidence type="ECO:0000256" key="5">
    <source>
        <dbReference type="ARBA" id="ARBA00012451"/>
    </source>
</evidence>
<dbReference type="EMBL" id="SNYQ01000008">
    <property type="protein sequence ID" value="TDQ56833.1"/>
    <property type="molecule type" value="Genomic_DNA"/>
</dbReference>
<evidence type="ECO:0000256" key="10">
    <source>
        <dbReference type="ARBA" id="ARBA00047607"/>
    </source>
</evidence>
<dbReference type="InterPro" id="IPR048950">
    <property type="entry name" value="Ppx_GppA_C"/>
</dbReference>
<comment type="similarity">
    <text evidence="3">Belongs to the GppA/Ppx family.</text>
</comment>
<evidence type="ECO:0000313" key="14">
    <source>
        <dbReference type="Proteomes" id="UP000295657"/>
    </source>
</evidence>
<feature type="domain" description="Ppx/GppA phosphatase C-terminal" evidence="12">
    <location>
        <begin position="315"/>
        <end position="493"/>
    </location>
</feature>
<evidence type="ECO:0000256" key="6">
    <source>
        <dbReference type="ARBA" id="ARBA00020416"/>
    </source>
</evidence>
<dbReference type="GO" id="GO:0005886">
    <property type="term" value="C:plasma membrane"/>
    <property type="evidence" value="ECO:0007669"/>
    <property type="project" value="UniProtKB-SubCell"/>
</dbReference>
<comment type="cofactor">
    <cofactor evidence="1">
        <name>Mg(2+)</name>
        <dbReference type="ChEBI" id="CHEBI:18420"/>
    </cofactor>
</comment>
<evidence type="ECO:0000259" key="12">
    <source>
        <dbReference type="Pfam" id="PF21447"/>
    </source>
</evidence>
<protein>
    <recommendedName>
        <fullName evidence="6">Exopolyphosphatase</fullName>
        <ecNumber evidence="5">3.6.1.11</ecNumber>
    </recommendedName>
</protein>
<evidence type="ECO:0000256" key="3">
    <source>
        <dbReference type="ARBA" id="ARBA00007125"/>
    </source>
</evidence>
<evidence type="ECO:0000256" key="9">
    <source>
        <dbReference type="ARBA" id="ARBA00023136"/>
    </source>
</evidence>
<gene>
    <name evidence="13" type="ORF">EDC45_1792</name>
</gene>
<dbReference type="InterPro" id="IPR022371">
    <property type="entry name" value="Exopolyphosphatase"/>
</dbReference>
<dbReference type="PIRSF" id="PIRSF001267">
    <property type="entry name" value="Pyrophosphatase_GppA_Ppx"/>
    <property type="match status" value="1"/>
</dbReference>
<keyword evidence="8" id="KW-0378">Hydrolase</keyword>
<dbReference type="Gene3D" id="3.30.420.40">
    <property type="match status" value="1"/>
</dbReference>
<dbReference type="GO" id="GO:0004309">
    <property type="term" value="F:exopolyphosphatase activity"/>
    <property type="evidence" value="ECO:0007669"/>
    <property type="project" value="UniProtKB-EC"/>
</dbReference>
<dbReference type="Proteomes" id="UP000295657">
    <property type="component" value="Unassembled WGS sequence"/>
</dbReference>
<comment type="subcellular location">
    <subcellularLocation>
        <location evidence="2">Cell membrane</location>
        <topology evidence="2">Peripheral membrane protein</topology>
    </subcellularLocation>
</comment>
<reference evidence="13 14" key="1">
    <citation type="submission" date="2019-03" db="EMBL/GenBank/DDBJ databases">
        <title>Genomic Encyclopedia of Type Strains, Phase IV (KMG-IV): sequencing the most valuable type-strain genomes for metagenomic binning, comparative biology and taxonomic classification.</title>
        <authorList>
            <person name="Goeker M."/>
        </authorList>
    </citation>
    <scope>NUCLEOTIDE SEQUENCE [LARGE SCALE GENOMIC DNA]</scope>
    <source>
        <strain evidence="13 14">DSM 28403</strain>
    </source>
</reference>
<dbReference type="PANTHER" id="PTHR30005">
    <property type="entry name" value="EXOPOLYPHOSPHATASE"/>
    <property type="match status" value="1"/>
</dbReference>
<evidence type="ECO:0000256" key="2">
    <source>
        <dbReference type="ARBA" id="ARBA00004202"/>
    </source>
</evidence>
<feature type="domain" description="Ppx/GppA phosphatase N-terminal" evidence="11">
    <location>
        <begin position="27"/>
        <end position="309"/>
    </location>
</feature>
<dbReference type="InterPro" id="IPR050273">
    <property type="entry name" value="GppA/Ppx_hydrolase"/>
</dbReference>
<name>A0A4R6V763_9PAST</name>
<organism evidence="13 14">
    <name type="scientific">Mesocricetibacter intestinalis</name>
    <dbReference type="NCBI Taxonomy" id="1521930"/>
    <lineage>
        <taxon>Bacteria</taxon>
        <taxon>Pseudomonadati</taxon>
        <taxon>Pseudomonadota</taxon>
        <taxon>Gammaproteobacteria</taxon>
        <taxon>Pasteurellales</taxon>
        <taxon>Pasteurellaceae</taxon>
        <taxon>Mesocricetibacter</taxon>
    </lineage>
</organism>
<comment type="subunit">
    <text evidence="4">Homodimer.</text>
</comment>
<dbReference type="EC" id="3.6.1.11" evidence="5"/>
<dbReference type="InterPro" id="IPR043129">
    <property type="entry name" value="ATPase_NBD"/>
</dbReference>